<feature type="transmembrane region" description="Helical" evidence="1">
    <location>
        <begin position="98"/>
        <end position="118"/>
    </location>
</feature>
<sequence length="159" mass="16664">MTAAELLLAVMAIALAVLLARGSHPAIACMLVASALAVSALLFLPTGMLGDWVGMDHVHRLYALTRTTPLDPPEWIHVIAFAWLGLLIWVGRAGLRGWPGLLLIACLGIGAELAQWLADGREAGFGDAAFNVAGGVCGVLIAVAARYLLKHGQARPPAR</sequence>
<dbReference type="OrthoDB" id="9998200at2"/>
<feature type="transmembrane region" description="Helical" evidence="1">
    <location>
        <begin position="130"/>
        <end position="149"/>
    </location>
</feature>
<dbReference type="EMBL" id="CP023406">
    <property type="protein sequence ID" value="ATD66153.1"/>
    <property type="molecule type" value="Genomic_DNA"/>
</dbReference>
<evidence type="ECO:0008006" key="4">
    <source>
        <dbReference type="Google" id="ProtNLM"/>
    </source>
</evidence>
<dbReference type="AlphaFoldDB" id="A0A290XAQ4"/>
<organism evidence="2 3">
    <name type="scientific">Luteimonas chenhongjianii</name>
    <dbReference type="NCBI Taxonomy" id="2006110"/>
    <lineage>
        <taxon>Bacteria</taxon>
        <taxon>Pseudomonadati</taxon>
        <taxon>Pseudomonadota</taxon>
        <taxon>Gammaproteobacteria</taxon>
        <taxon>Lysobacterales</taxon>
        <taxon>Lysobacteraceae</taxon>
        <taxon>Luteimonas</taxon>
    </lineage>
</organism>
<feature type="transmembrane region" description="Helical" evidence="1">
    <location>
        <begin position="75"/>
        <end position="91"/>
    </location>
</feature>
<protein>
    <recommendedName>
        <fullName evidence="4">VanZ-like domain-containing protein</fullName>
    </recommendedName>
</protein>
<evidence type="ECO:0000256" key="1">
    <source>
        <dbReference type="SAM" id="Phobius"/>
    </source>
</evidence>
<evidence type="ECO:0000313" key="3">
    <source>
        <dbReference type="Proteomes" id="UP000218968"/>
    </source>
</evidence>
<keyword evidence="1" id="KW-1133">Transmembrane helix</keyword>
<evidence type="ECO:0000313" key="2">
    <source>
        <dbReference type="EMBL" id="ATD66153.1"/>
    </source>
</evidence>
<reference evidence="3" key="1">
    <citation type="submission" date="2017-09" db="EMBL/GenBank/DDBJ databases">
        <title>Luteimonas liuhanmingii sp.nov., isolated from the intestinal contents of Tibetan Plateau Pika in Yushu, Qinghai Province, China.</title>
        <authorList>
            <person name="Gui Z."/>
        </authorList>
    </citation>
    <scope>NUCLEOTIDE SEQUENCE [LARGE SCALE GENOMIC DNA]</scope>
    <source>
        <strain evidence="3">100111</strain>
    </source>
</reference>
<dbReference type="Proteomes" id="UP000218968">
    <property type="component" value="Chromosome"/>
</dbReference>
<accession>A0A290XAQ4</accession>
<name>A0A290XAQ4_9GAMM</name>
<keyword evidence="1" id="KW-0472">Membrane</keyword>
<keyword evidence="1" id="KW-0812">Transmembrane</keyword>
<proteinExistence type="predicted"/>
<dbReference type="RefSeq" id="WP_096296484.1">
    <property type="nucleotide sequence ID" value="NZ_CP023406.1"/>
</dbReference>
<dbReference type="KEGG" id="lum:CNR27_00695"/>
<keyword evidence="3" id="KW-1185">Reference proteome</keyword>
<gene>
    <name evidence="2" type="ORF">CNR27_00695</name>
</gene>